<feature type="coiled-coil region" evidence="16">
    <location>
        <begin position="353"/>
        <end position="410"/>
    </location>
</feature>
<comment type="subcellular location">
    <subcellularLocation>
        <location evidence="1">Cell inner membrane</location>
        <topology evidence="1">Multi-pass membrane protein</topology>
    </subcellularLocation>
</comment>
<reference evidence="21" key="4">
    <citation type="journal article" date="2005" name="Arch. Microbiol.">
        <title>Topological and transcriptional analysis of pssL gene product: a putative Wzx-like exopolysaccharide translocase in Rhizobium leguminosarum bv. trifolii TA1.</title>
        <authorList>
            <person name="Mazur A."/>
            <person name="Marczak M."/>
            <person name="Krol J.E."/>
            <person name="Skorupska A."/>
        </authorList>
    </citation>
    <scope>NUCLEOTIDE SEQUENCE</scope>
    <source>
        <strain evidence="21">TA1</strain>
    </source>
</reference>
<evidence type="ECO:0000256" key="16">
    <source>
        <dbReference type="SAM" id="Coils"/>
    </source>
</evidence>
<evidence type="ECO:0000259" key="20">
    <source>
        <dbReference type="Pfam" id="PF13807"/>
    </source>
</evidence>
<evidence type="ECO:0000256" key="1">
    <source>
        <dbReference type="ARBA" id="ARBA00004429"/>
    </source>
</evidence>
<keyword evidence="9" id="KW-0547">Nucleotide-binding</keyword>
<dbReference type="Gene3D" id="3.40.50.300">
    <property type="entry name" value="P-loop containing nucleotide triphosphate hydrolases"/>
    <property type="match status" value="1"/>
</dbReference>
<dbReference type="EC" id="2.7.10.2" evidence="4"/>
<reference evidence="21" key="5">
    <citation type="journal article" date="2007" name="Genomics">
        <title>Syntenic arrangements of the surface polysaccharide biosynthesis genes in Rhizobium leguminosarum.</title>
        <authorList>
            <person name="Krol J.E."/>
            <person name="Mazur A."/>
            <person name="Marczak M."/>
            <person name="Skorupska A."/>
        </authorList>
    </citation>
    <scope>NUCLEOTIDE SEQUENCE</scope>
    <source>
        <strain evidence="21">TA1</strain>
    </source>
</reference>
<dbReference type="GO" id="GO:0005524">
    <property type="term" value="F:ATP binding"/>
    <property type="evidence" value="ECO:0007669"/>
    <property type="project" value="UniProtKB-KW"/>
</dbReference>
<evidence type="ECO:0000256" key="2">
    <source>
        <dbReference type="ARBA" id="ARBA00007316"/>
    </source>
</evidence>
<protein>
    <recommendedName>
        <fullName evidence="4">non-specific protein-tyrosine kinase</fullName>
        <ecNumber evidence="4">2.7.10.2</ecNumber>
    </recommendedName>
</protein>
<dbReference type="PANTHER" id="PTHR32309:SF13">
    <property type="entry name" value="FERRIC ENTEROBACTIN TRANSPORT PROTEIN FEPE"/>
    <property type="match status" value="1"/>
</dbReference>
<keyword evidence="12 17" id="KW-1133">Transmembrane helix</keyword>
<organism evidence="21">
    <name type="scientific">Rhizobium leguminosarum bv. trifolii</name>
    <dbReference type="NCBI Taxonomy" id="386"/>
    <lineage>
        <taxon>Bacteria</taxon>
        <taxon>Pseudomonadati</taxon>
        <taxon>Pseudomonadota</taxon>
        <taxon>Alphaproteobacteria</taxon>
        <taxon>Hyphomicrobiales</taxon>
        <taxon>Rhizobiaceae</taxon>
        <taxon>Rhizobium/Agrobacterium group</taxon>
        <taxon>Rhizobium</taxon>
    </lineage>
</organism>
<dbReference type="CDD" id="cd05387">
    <property type="entry name" value="BY-kinase"/>
    <property type="match status" value="1"/>
</dbReference>
<evidence type="ECO:0000256" key="8">
    <source>
        <dbReference type="ARBA" id="ARBA00022692"/>
    </source>
</evidence>
<dbReference type="GO" id="GO:0005886">
    <property type="term" value="C:plasma membrane"/>
    <property type="evidence" value="ECO:0007669"/>
    <property type="project" value="UniProtKB-SubCell"/>
</dbReference>
<dbReference type="Pfam" id="PF02706">
    <property type="entry name" value="Wzz"/>
    <property type="match status" value="1"/>
</dbReference>
<feature type="transmembrane region" description="Helical" evidence="17">
    <location>
        <begin position="37"/>
        <end position="56"/>
    </location>
</feature>
<feature type="domain" description="Polysaccharide chain length determinant N-terminal" evidence="18">
    <location>
        <begin position="23"/>
        <end position="114"/>
    </location>
</feature>
<evidence type="ECO:0000256" key="3">
    <source>
        <dbReference type="ARBA" id="ARBA00008883"/>
    </source>
</evidence>
<evidence type="ECO:0000256" key="14">
    <source>
        <dbReference type="ARBA" id="ARBA00023137"/>
    </source>
</evidence>
<dbReference type="AlphaFoldDB" id="Q27SV1"/>
<dbReference type="InterPro" id="IPR032807">
    <property type="entry name" value="GNVR"/>
</dbReference>
<comment type="similarity">
    <text evidence="3">Belongs to the etk/wzc family.</text>
</comment>
<sequence length="746" mass="82374">MLSPDKLTPRIDPSRDTGNEADFIDFDKLIAIARRQWRMVAACGFAFAILGIVYVLTSVPVYTADTSVLIDRSDSQVINQLAAFGQMDDDEGTVLSQVELLKSDTIAYAVVDKLKLVDNPEFMGPKSSLFSVSTLKSFMNFRSWFADDAVVAPDPEMRRRGAAETVAGNIDVERVGRSYVLDVSYTAQSPGLARDIAAGIADVYLVDKLNSKYEATRRAGQWLQERIEELRQQALDTDLAVQKFRGEHGLVEAGSTTLISEQQLSEINTQLINAQAETAKAEARYARVKSIIDAKQTDAIVTDVLDSSISNDLRKKYLEASKLETEIEARLGPDHVQAVRLRAEMEEYKRLMFDELNRIAESYQSELQVAKSRENSLRDSVTQATGVATAGETQVQLRELERTRDTYKNLYQSFLTRYQEAIQQQSFPITAARIITTAETRTKPSAPKRALVVAFAMFVGCAFGSGIAAFREFRDRSSAPATMSVTCSMSSLSVSCRSLKITSTIRRSLIPAIREHCQGGKTTTYVEEHPLSAFAETLRSAKIAIDLSAADQRCKVIGVVSSLPGEGKSTTSINFAKLVAMQGARCLLIDGDMRNPGATRAIGRHAEAGLLEAIVDSRPLKDLILLDPKTKLAFLPTVARYRVPHSSELLASRGMDQLLQTARQSFDYIIVDLPPLAPVVDARAINSKLDAVVFVIEWGKTSRKVVQSTLLSEPELYAKCVGTILTKVDPSQMKRLPDIRFERVLL</sequence>
<dbReference type="NCBIfam" id="TIGR01007">
    <property type="entry name" value="eps_fam"/>
    <property type="match status" value="1"/>
</dbReference>
<evidence type="ECO:0000256" key="12">
    <source>
        <dbReference type="ARBA" id="ARBA00022989"/>
    </source>
</evidence>
<dbReference type="PANTHER" id="PTHR32309">
    <property type="entry name" value="TYROSINE-PROTEIN KINASE"/>
    <property type="match status" value="1"/>
</dbReference>
<keyword evidence="13 17" id="KW-0472">Membrane</keyword>
<dbReference type="NCBIfam" id="TIGR01005">
    <property type="entry name" value="eps_transp_fam"/>
    <property type="match status" value="1"/>
</dbReference>
<feature type="domain" description="Tyrosine-protein kinase G-rich" evidence="20">
    <location>
        <begin position="393"/>
        <end position="472"/>
    </location>
</feature>
<feature type="domain" description="AAA" evidence="19">
    <location>
        <begin position="555"/>
        <end position="697"/>
    </location>
</feature>
<evidence type="ECO:0000256" key="6">
    <source>
        <dbReference type="ARBA" id="ARBA00022519"/>
    </source>
</evidence>
<dbReference type="InterPro" id="IPR005702">
    <property type="entry name" value="Wzc-like_C"/>
</dbReference>
<dbReference type="Pfam" id="PF13614">
    <property type="entry name" value="AAA_31"/>
    <property type="match status" value="1"/>
</dbReference>
<dbReference type="InterPro" id="IPR027417">
    <property type="entry name" value="P-loop_NTPase"/>
</dbReference>
<evidence type="ECO:0000313" key="21">
    <source>
        <dbReference type="EMBL" id="ABD47316.1"/>
    </source>
</evidence>
<evidence type="ECO:0000256" key="11">
    <source>
        <dbReference type="ARBA" id="ARBA00022840"/>
    </source>
</evidence>
<dbReference type="InterPro" id="IPR003856">
    <property type="entry name" value="LPS_length_determ_N"/>
</dbReference>
<dbReference type="Pfam" id="PF13807">
    <property type="entry name" value="GNVR"/>
    <property type="match status" value="1"/>
</dbReference>
<keyword evidence="5" id="KW-1003">Cell membrane</keyword>
<keyword evidence="8 17" id="KW-0812">Transmembrane</keyword>
<keyword evidence="16" id="KW-0175">Coiled coil</keyword>
<evidence type="ECO:0000256" key="4">
    <source>
        <dbReference type="ARBA" id="ARBA00011903"/>
    </source>
</evidence>
<reference evidence="21" key="1">
    <citation type="journal article" date="1997" name="Microbiology">
        <title>Identification of genes in Rhizobium leguminosarum bv. trifolii whose products are homologues to a family of ATP-binding proteins.</title>
        <authorList>
            <person name="Krol J."/>
            <person name="Skorupska A."/>
        </authorList>
    </citation>
    <scope>NUCLEOTIDE SEQUENCE</scope>
    <source>
        <strain evidence="21">TA1</strain>
    </source>
</reference>
<comment type="similarity">
    <text evidence="2">Belongs to the CpsD/CapB family.</text>
</comment>
<dbReference type="EMBL" id="DQ384110">
    <property type="protein sequence ID" value="ABD47316.1"/>
    <property type="molecule type" value="Genomic_DNA"/>
</dbReference>
<evidence type="ECO:0000256" key="15">
    <source>
        <dbReference type="ARBA" id="ARBA00051245"/>
    </source>
</evidence>
<reference evidence="21" key="3">
    <citation type="journal article" date="2003" name="J. Bacteriol.">
        <title>Membrane topology of PssT, the transmembrane protein component of the type I exopolysaccharide transport system in Rhizobium leguminosarum bv. trifolii strain TA1.</title>
        <authorList>
            <person name="Mazur A."/>
            <person name="Krol J.E."/>
            <person name="Marczak M."/>
            <person name="Skorupska A."/>
        </authorList>
    </citation>
    <scope>NUCLEOTIDE SEQUENCE</scope>
    <source>
        <strain evidence="21">TA1</strain>
    </source>
</reference>
<dbReference type="InterPro" id="IPR025669">
    <property type="entry name" value="AAA_dom"/>
</dbReference>
<dbReference type="GO" id="GO:0004715">
    <property type="term" value="F:non-membrane spanning protein tyrosine kinase activity"/>
    <property type="evidence" value="ECO:0007669"/>
    <property type="project" value="UniProtKB-EC"/>
</dbReference>
<evidence type="ECO:0000256" key="5">
    <source>
        <dbReference type="ARBA" id="ARBA00022475"/>
    </source>
</evidence>
<comment type="catalytic activity">
    <reaction evidence="15">
        <text>L-tyrosyl-[protein] + ATP = O-phospho-L-tyrosyl-[protein] + ADP + H(+)</text>
        <dbReference type="Rhea" id="RHEA:10596"/>
        <dbReference type="Rhea" id="RHEA-COMP:10136"/>
        <dbReference type="Rhea" id="RHEA-COMP:20101"/>
        <dbReference type="ChEBI" id="CHEBI:15378"/>
        <dbReference type="ChEBI" id="CHEBI:30616"/>
        <dbReference type="ChEBI" id="CHEBI:46858"/>
        <dbReference type="ChEBI" id="CHEBI:61978"/>
        <dbReference type="ChEBI" id="CHEBI:456216"/>
        <dbReference type="EC" id="2.7.10.2"/>
    </reaction>
</comment>
<evidence type="ECO:0000256" key="17">
    <source>
        <dbReference type="SAM" id="Phobius"/>
    </source>
</evidence>
<name>Q27SV1_RHILT</name>
<keyword evidence="7" id="KW-0808">Transferase</keyword>
<keyword evidence="11" id="KW-0067">ATP-binding</keyword>
<evidence type="ECO:0000256" key="13">
    <source>
        <dbReference type="ARBA" id="ARBA00023136"/>
    </source>
</evidence>
<proteinExistence type="inferred from homology"/>
<evidence type="ECO:0000256" key="9">
    <source>
        <dbReference type="ARBA" id="ARBA00022741"/>
    </source>
</evidence>
<evidence type="ECO:0000259" key="19">
    <source>
        <dbReference type="Pfam" id="PF13614"/>
    </source>
</evidence>
<keyword evidence="10" id="KW-0418">Kinase</keyword>
<dbReference type="InterPro" id="IPR050445">
    <property type="entry name" value="Bact_polysacc_biosynth/exp"/>
</dbReference>
<evidence type="ECO:0000256" key="10">
    <source>
        <dbReference type="ARBA" id="ARBA00022777"/>
    </source>
</evidence>
<keyword evidence="14" id="KW-0829">Tyrosine-protein kinase</keyword>
<gene>
    <name evidence="21" type="primary">pssP</name>
</gene>
<reference evidence="21" key="2">
    <citation type="journal article" date="2001" name="DNA Seq.">
        <title>Isolation and sequencing of Rhizobium leguminosarum Bv. Trifolii PssN, PssO and PssP genes encoding the proteins involved in polymerization and translocation of exopolysaccharide.</title>
        <authorList>
            <person name="Mazur A."/>
            <person name="Krol J.E."/>
            <person name="Skorupska A."/>
        </authorList>
    </citation>
    <scope>NUCLEOTIDE SEQUENCE</scope>
    <source>
        <strain evidence="21">TA1</strain>
    </source>
</reference>
<keyword evidence="6" id="KW-0997">Cell inner membrane</keyword>
<evidence type="ECO:0000256" key="7">
    <source>
        <dbReference type="ARBA" id="ARBA00022679"/>
    </source>
</evidence>
<evidence type="ECO:0000259" key="18">
    <source>
        <dbReference type="Pfam" id="PF02706"/>
    </source>
</evidence>
<dbReference type="InterPro" id="IPR005700">
    <property type="entry name" value="EPS_ExoP-like"/>
</dbReference>
<accession>Q27SV1</accession>
<dbReference type="SUPFAM" id="SSF52540">
    <property type="entry name" value="P-loop containing nucleoside triphosphate hydrolases"/>
    <property type="match status" value="1"/>
</dbReference>